<evidence type="ECO:0000313" key="4">
    <source>
        <dbReference type="Proteomes" id="UP001373496"/>
    </source>
</evidence>
<dbReference type="PROSITE" id="PS01047">
    <property type="entry name" value="HMA_1"/>
    <property type="match status" value="1"/>
</dbReference>
<dbReference type="RefSeq" id="WP_225232539.1">
    <property type="nucleotide sequence ID" value="NZ_JBAPLV010000023.1"/>
</dbReference>
<dbReference type="InterPro" id="IPR000428">
    <property type="entry name" value="Cu-bd"/>
</dbReference>
<dbReference type="SUPFAM" id="SSF55008">
    <property type="entry name" value="HMA, heavy metal-associated domain"/>
    <property type="match status" value="1"/>
</dbReference>
<comment type="caution">
    <text evidence="3">The sequence shown here is derived from an EMBL/GenBank/DDBJ whole genome shotgun (WGS) entry which is preliminary data.</text>
</comment>
<gene>
    <name evidence="3" type="ORF">UXQ13_18405</name>
</gene>
<evidence type="ECO:0000256" key="1">
    <source>
        <dbReference type="ARBA" id="ARBA00022723"/>
    </source>
</evidence>
<protein>
    <submittedName>
        <fullName evidence="3">Heavy-metal-associated domain-containing protein</fullName>
    </submittedName>
</protein>
<sequence>MTTTEYTVTGMTCQHCVASVTEEVSELPGVTAVEVDLASGALRVTGDDVTDEQVEAAVAEAGYAATTA</sequence>
<dbReference type="Proteomes" id="UP001373496">
    <property type="component" value="Unassembled WGS sequence"/>
</dbReference>
<dbReference type="PRINTS" id="PR00944">
    <property type="entry name" value="CUEXPORT"/>
</dbReference>
<evidence type="ECO:0000313" key="3">
    <source>
        <dbReference type="EMBL" id="MEI4280451.1"/>
    </source>
</evidence>
<dbReference type="Gene3D" id="3.30.70.100">
    <property type="match status" value="1"/>
</dbReference>
<name>A0ABU8E9Y5_9ACTN</name>
<evidence type="ECO:0000259" key="2">
    <source>
        <dbReference type="PROSITE" id="PS50846"/>
    </source>
</evidence>
<dbReference type="InterPro" id="IPR036163">
    <property type="entry name" value="HMA_dom_sf"/>
</dbReference>
<accession>A0ABU8E9Y5</accession>
<proteinExistence type="predicted"/>
<dbReference type="PROSITE" id="PS50846">
    <property type="entry name" value="HMA_2"/>
    <property type="match status" value="1"/>
</dbReference>
<reference evidence="3 4" key="1">
    <citation type="submission" date="2024-03" db="EMBL/GenBank/DDBJ databases">
        <title>Draft genome sequence of Klenkia terrae.</title>
        <authorList>
            <person name="Duangmal K."/>
            <person name="Chantavorakit T."/>
        </authorList>
    </citation>
    <scope>NUCLEOTIDE SEQUENCE [LARGE SCALE GENOMIC DNA]</scope>
    <source>
        <strain evidence="3 4">JCM 17786</strain>
    </source>
</reference>
<dbReference type="CDD" id="cd00371">
    <property type="entry name" value="HMA"/>
    <property type="match status" value="1"/>
</dbReference>
<feature type="domain" description="HMA" evidence="2">
    <location>
        <begin position="2"/>
        <end position="66"/>
    </location>
</feature>
<dbReference type="Pfam" id="PF00403">
    <property type="entry name" value="HMA"/>
    <property type="match status" value="1"/>
</dbReference>
<dbReference type="InterPro" id="IPR017969">
    <property type="entry name" value="Heavy-metal-associated_CS"/>
</dbReference>
<dbReference type="InterPro" id="IPR006121">
    <property type="entry name" value="HMA_dom"/>
</dbReference>
<keyword evidence="4" id="KW-1185">Reference proteome</keyword>
<organism evidence="3 4">
    <name type="scientific">Klenkia terrae</name>
    <dbReference type="NCBI Taxonomy" id="1052259"/>
    <lineage>
        <taxon>Bacteria</taxon>
        <taxon>Bacillati</taxon>
        <taxon>Actinomycetota</taxon>
        <taxon>Actinomycetes</taxon>
        <taxon>Geodermatophilales</taxon>
        <taxon>Geodermatophilaceae</taxon>
        <taxon>Klenkia</taxon>
    </lineage>
</organism>
<keyword evidence="1" id="KW-0479">Metal-binding</keyword>
<dbReference type="EMBL" id="JBAPLV010000023">
    <property type="protein sequence ID" value="MEI4280451.1"/>
    <property type="molecule type" value="Genomic_DNA"/>
</dbReference>